<name>A0A0A1DPK3_NOCSI</name>
<dbReference type="Proteomes" id="UP000030300">
    <property type="component" value="Chromosome"/>
</dbReference>
<dbReference type="HOGENOM" id="CLU_1426663_0_0_11"/>
<dbReference type="STRING" id="2045.KR76_20120"/>
<protein>
    <submittedName>
        <fullName evidence="1">Uncharacterized protein</fullName>
    </submittedName>
</protein>
<dbReference type="eggNOG" id="ENOG5032AYD">
    <property type="taxonomic scope" value="Bacteria"/>
</dbReference>
<dbReference type="EMBL" id="CP009896">
    <property type="protein sequence ID" value="AIY18492.1"/>
    <property type="molecule type" value="Genomic_DNA"/>
</dbReference>
<accession>A0A0A1DPK3</accession>
<organism evidence="1 2">
    <name type="scientific">Nocardioides simplex</name>
    <name type="common">Arthrobacter simplex</name>
    <dbReference type="NCBI Taxonomy" id="2045"/>
    <lineage>
        <taxon>Bacteria</taxon>
        <taxon>Bacillati</taxon>
        <taxon>Actinomycetota</taxon>
        <taxon>Actinomycetes</taxon>
        <taxon>Propionibacteriales</taxon>
        <taxon>Nocardioidaceae</taxon>
        <taxon>Pimelobacter</taxon>
    </lineage>
</organism>
<dbReference type="OrthoDB" id="3790986at2"/>
<dbReference type="AlphaFoldDB" id="A0A0A1DPK3"/>
<gene>
    <name evidence="1" type="ORF">KR76_20120</name>
</gene>
<dbReference type="RefSeq" id="WP_038680776.1">
    <property type="nucleotide sequence ID" value="NZ_BJMC01000010.1"/>
</dbReference>
<dbReference type="GeneID" id="96611103"/>
<dbReference type="KEGG" id="psim:KR76_20120"/>
<evidence type="ECO:0000313" key="2">
    <source>
        <dbReference type="Proteomes" id="UP000030300"/>
    </source>
</evidence>
<sequence>MRNRPPALVRLAAGLAGATALVAVTPALASAADYRHTDRARDVRSADIQSTSDVIRRPAPRERAVDIRTVRVSHTADHVVVKIRTRGPIPTKKFFVGAVLRTSGGSFEAGTYKFFGYTGNELTSGSDAVECAGYRTDIDRARRLTTIVVPTTCIGSPAWVRVGAGASRIVGKRIYADDGLRSGPLGEDAGLSPRIARG</sequence>
<evidence type="ECO:0000313" key="1">
    <source>
        <dbReference type="EMBL" id="AIY18492.1"/>
    </source>
</evidence>
<proteinExistence type="predicted"/>
<keyword evidence="2" id="KW-1185">Reference proteome</keyword>
<reference evidence="1 2" key="1">
    <citation type="journal article" date="2015" name="Genome Announc.">
        <title>Complete Genome Sequence of Steroid-Transforming Nocardioides simplex VKM Ac-2033D.</title>
        <authorList>
            <person name="Shtratnikova V.Y."/>
            <person name="Schelkunov M.I."/>
            <person name="Pekov Y.A."/>
            <person name="Fokina V.V."/>
            <person name="Logacheva M.D."/>
            <person name="Sokolov S.L."/>
            <person name="Bragin E.Y."/>
            <person name="Ashapkin V.V."/>
            <person name="Donova M.V."/>
        </authorList>
    </citation>
    <scope>NUCLEOTIDE SEQUENCE [LARGE SCALE GENOMIC DNA]</scope>
    <source>
        <strain evidence="1 2">VKM Ac-2033D</strain>
    </source>
</reference>